<feature type="active site" description="Proton acceptor" evidence="7">
    <location>
        <position position="243"/>
    </location>
</feature>
<dbReference type="InterPro" id="IPR001451">
    <property type="entry name" value="Hexapep"/>
</dbReference>
<keyword evidence="6 7" id="KW-0012">Acyltransferase</keyword>
<comment type="catalytic activity">
    <reaction evidence="7">
        <text>a UDP-3-O-[(3R)-3-hydroxyacyl]-alpha-D-glucosamine + a (3R)-hydroxyacyl-[ACP] = a UDP-2-N,3-O-bis[(3R)-3-hydroxyacyl]-alpha-D-glucosamine + holo-[ACP] + H(+)</text>
        <dbReference type="Rhea" id="RHEA:53836"/>
        <dbReference type="Rhea" id="RHEA-COMP:9685"/>
        <dbReference type="Rhea" id="RHEA-COMP:9945"/>
        <dbReference type="ChEBI" id="CHEBI:15378"/>
        <dbReference type="ChEBI" id="CHEBI:64479"/>
        <dbReference type="ChEBI" id="CHEBI:78827"/>
        <dbReference type="ChEBI" id="CHEBI:137740"/>
        <dbReference type="ChEBI" id="CHEBI:137748"/>
        <dbReference type="EC" id="2.3.1.191"/>
    </reaction>
</comment>
<sequence>MVEIRLLEIAQFLGCTVEGNKEALIRGVAPLDQAQVDDLSFYTNSKYATRAKLSKAAALVVGLHDRERFAGRSLLISDNPYRDFARVVAKWFNCAFLPKAGVHPTAIIGENVQIAEGCSVGAYCVIERGAEIRAHTTLFPFCYIGSKVTLGEHCLLYPQVTLLDRVIIGNRVILHSGVVIGGDGFGFAPDPNRGHIDKVPQVGWVEIADDVEIQCNTTIDRGALGATKIGRGTKIDNLVQVGHNVEIGEHSIIVSQAGISGSTKIGNWVTLAGQVGLVGHIQVGNGAIVTAQSGVAKDVPPKSVVTGSPAQPMIENRRALAGMSRLSELRKKVRDLEYRLRELEQGKIDSG</sequence>
<accession>A0A1Q2SKT1</accession>
<dbReference type="InterPro" id="IPR020573">
    <property type="entry name" value="UDP_GlcNAc_AcTrfase_non-rep"/>
</dbReference>
<dbReference type="Gene3D" id="3.40.1390.10">
    <property type="entry name" value="MurE/MurF, N-terminal domain"/>
    <property type="match status" value="1"/>
</dbReference>
<comment type="subunit">
    <text evidence="7">Homotrimer.</text>
</comment>
<evidence type="ECO:0000256" key="3">
    <source>
        <dbReference type="ARBA" id="ARBA00022679"/>
    </source>
</evidence>
<reference evidence="9 10" key="1">
    <citation type="journal article" date="2017" name="ISME J.">
        <title>An acid-tolerant ammonia-oxidizing ?-proteobacterium from soil.</title>
        <authorList>
            <person name="Hayatsu M."/>
            <person name="Tago K."/>
            <person name="Uchiyama I."/>
            <person name="Toyoda A."/>
            <person name="Wang Y."/>
            <person name="Shimomura Y."/>
            <person name="Okubo T."/>
            <person name="Kurisu F."/>
            <person name="Hirono Y."/>
            <person name="Nonaka K."/>
            <person name="Akiyama H."/>
            <person name="Itoh T."/>
            <person name="Takami H."/>
        </authorList>
    </citation>
    <scope>NUCLEOTIDE SEQUENCE [LARGE SCALE GENOMIC DNA]</scope>
    <source>
        <strain evidence="9 10">TAO100</strain>
    </source>
</reference>
<dbReference type="GO" id="GO:0103118">
    <property type="term" value="F:UDP-3-O-[(3R)-3-hydroxyacyl]-glucosamine N-acyltransferase activity"/>
    <property type="evidence" value="ECO:0007669"/>
    <property type="project" value="UniProtKB-EC"/>
</dbReference>
<dbReference type="GO" id="GO:0016020">
    <property type="term" value="C:membrane"/>
    <property type="evidence" value="ECO:0007669"/>
    <property type="project" value="GOC"/>
</dbReference>
<dbReference type="Proteomes" id="UP000243679">
    <property type="component" value="Chromosome"/>
</dbReference>
<dbReference type="GO" id="GO:0009245">
    <property type="term" value="P:lipid A biosynthetic process"/>
    <property type="evidence" value="ECO:0007669"/>
    <property type="project" value="UniProtKB-UniRule"/>
</dbReference>
<keyword evidence="4 7" id="KW-0677">Repeat</keyword>
<dbReference type="NCBIfam" id="NF002060">
    <property type="entry name" value="PRK00892.1"/>
    <property type="match status" value="1"/>
</dbReference>
<evidence type="ECO:0000256" key="1">
    <source>
        <dbReference type="ARBA" id="ARBA00022516"/>
    </source>
</evidence>
<comment type="function">
    <text evidence="7">Catalyzes the N-acylation of UDP-3-O-acylglucosamine using 3-hydroxyacyl-ACP as the acyl donor. Is involved in the biosynthesis of lipid A, a phosphorylated glycolipid that anchors the lipopolysaccharide to the outer membrane of the cell.</text>
</comment>
<keyword evidence="5 7" id="KW-0443">Lipid metabolism</keyword>
<dbReference type="Pfam" id="PF04613">
    <property type="entry name" value="LpxD"/>
    <property type="match status" value="1"/>
</dbReference>
<dbReference type="EC" id="2.3.1.191" evidence="7"/>
<dbReference type="PANTHER" id="PTHR43378">
    <property type="entry name" value="UDP-3-O-ACYLGLUCOSAMINE N-ACYLTRANSFERASE"/>
    <property type="match status" value="1"/>
</dbReference>
<organism evidence="9 10">
    <name type="scientific">Candidatus Nitrosoglobus terrae</name>
    <dbReference type="NCBI Taxonomy" id="1630141"/>
    <lineage>
        <taxon>Bacteria</taxon>
        <taxon>Pseudomonadati</taxon>
        <taxon>Pseudomonadota</taxon>
        <taxon>Gammaproteobacteria</taxon>
        <taxon>Chromatiales</taxon>
        <taxon>Chromatiaceae</taxon>
        <taxon>Candidatus Nitrosoglobus</taxon>
    </lineage>
</organism>
<dbReference type="InterPro" id="IPR011004">
    <property type="entry name" value="Trimer_LpxA-like_sf"/>
</dbReference>
<proteinExistence type="inferred from homology"/>
<dbReference type="OrthoDB" id="9784739at2"/>
<dbReference type="AlphaFoldDB" id="A0A1Q2SKT1"/>
<feature type="domain" description="UDP-3-O-[3-hydroxymyristoyl] glucosamine N-acyltransferase non-repeat region" evidence="8">
    <location>
        <begin position="24"/>
        <end position="89"/>
    </location>
</feature>
<evidence type="ECO:0000313" key="10">
    <source>
        <dbReference type="Proteomes" id="UP000243679"/>
    </source>
</evidence>
<keyword evidence="2 7" id="KW-0441">Lipid A biosynthesis</keyword>
<gene>
    <name evidence="7" type="primary">lpxD</name>
    <name evidence="9" type="ORF">TAO_0347</name>
</gene>
<dbReference type="SUPFAM" id="SSF51161">
    <property type="entry name" value="Trimeric LpxA-like enzymes"/>
    <property type="match status" value="1"/>
</dbReference>
<evidence type="ECO:0000256" key="4">
    <source>
        <dbReference type="ARBA" id="ARBA00022737"/>
    </source>
</evidence>
<dbReference type="NCBIfam" id="TIGR01853">
    <property type="entry name" value="lipid_A_lpxD"/>
    <property type="match status" value="1"/>
</dbReference>
<dbReference type="RefSeq" id="WP_096526339.1">
    <property type="nucleotide sequence ID" value="NZ_AP014836.1"/>
</dbReference>
<evidence type="ECO:0000256" key="5">
    <source>
        <dbReference type="ARBA" id="ARBA00023098"/>
    </source>
</evidence>
<keyword evidence="10" id="KW-1185">Reference proteome</keyword>
<dbReference type="GO" id="GO:0016410">
    <property type="term" value="F:N-acyltransferase activity"/>
    <property type="evidence" value="ECO:0007669"/>
    <property type="project" value="InterPro"/>
</dbReference>
<comment type="pathway">
    <text evidence="7">Bacterial outer membrane biogenesis; LPS lipid A biosynthesis.</text>
</comment>
<keyword evidence="1 7" id="KW-0444">Lipid biosynthesis</keyword>
<dbReference type="Pfam" id="PF00132">
    <property type="entry name" value="Hexapep"/>
    <property type="match status" value="2"/>
</dbReference>
<name>A0A1Q2SKT1_9GAMM</name>
<dbReference type="InterPro" id="IPR007691">
    <property type="entry name" value="LpxD"/>
</dbReference>
<dbReference type="Gene3D" id="2.160.10.10">
    <property type="entry name" value="Hexapeptide repeat proteins"/>
    <property type="match status" value="1"/>
</dbReference>
<protein>
    <recommendedName>
        <fullName evidence="7">UDP-3-O-acylglucosamine N-acyltransferase</fullName>
        <ecNumber evidence="7">2.3.1.191</ecNumber>
    </recommendedName>
</protein>
<evidence type="ECO:0000256" key="7">
    <source>
        <dbReference type="HAMAP-Rule" id="MF_00523"/>
    </source>
</evidence>
<dbReference type="CDD" id="cd03352">
    <property type="entry name" value="LbH_LpxD"/>
    <property type="match status" value="1"/>
</dbReference>
<evidence type="ECO:0000256" key="6">
    <source>
        <dbReference type="ARBA" id="ARBA00023315"/>
    </source>
</evidence>
<evidence type="ECO:0000256" key="2">
    <source>
        <dbReference type="ARBA" id="ARBA00022556"/>
    </source>
</evidence>
<evidence type="ECO:0000259" key="8">
    <source>
        <dbReference type="Pfam" id="PF04613"/>
    </source>
</evidence>
<dbReference type="EMBL" id="AP014836">
    <property type="protein sequence ID" value="BAW79717.1"/>
    <property type="molecule type" value="Genomic_DNA"/>
</dbReference>
<comment type="similarity">
    <text evidence="7">Belongs to the transferase hexapeptide repeat family. LpxD subfamily.</text>
</comment>
<keyword evidence="3 7" id="KW-0808">Transferase</keyword>
<dbReference type="HAMAP" id="MF_00523">
    <property type="entry name" value="LpxD"/>
    <property type="match status" value="1"/>
</dbReference>
<evidence type="ECO:0000313" key="9">
    <source>
        <dbReference type="EMBL" id="BAW79717.1"/>
    </source>
</evidence>
<dbReference type="UniPathway" id="UPA00973"/>
<dbReference type="PANTHER" id="PTHR43378:SF2">
    <property type="entry name" value="UDP-3-O-ACYLGLUCOSAMINE N-ACYLTRANSFERASE 1, MITOCHONDRIAL-RELATED"/>
    <property type="match status" value="1"/>
</dbReference>
<dbReference type="KEGG" id="ntt:TAO_0347"/>